<feature type="compositionally biased region" description="Polar residues" evidence="2">
    <location>
        <begin position="1085"/>
        <end position="1095"/>
    </location>
</feature>
<feature type="compositionally biased region" description="Polar residues" evidence="2">
    <location>
        <begin position="861"/>
        <end position="875"/>
    </location>
</feature>
<keyword evidence="4" id="KW-1185">Reference proteome</keyword>
<dbReference type="Proteomes" id="UP000018001">
    <property type="component" value="Unassembled WGS sequence"/>
</dbReference>
<feature type="compositionally biased region" description="Polar residues" evidence="2">
    <location>
        <begin position="1143"/>
        <end position="1165"/>
    </location>
</feature>
<dbReference type="EMBL" id="BAUL01000293">
    <property type="protein sequence ID" value="GAD99345.1"/>
    <property type="molecule type" value="Genomic_DNA"/>
</dbReference>
<comment type="caution">
    <text evidence="3">The sequence shown here is derived from an EMBL/GenBank/DDBJ whole genome shotgun (WGS) entry which is preliminary data.</text>
</comment>
<dbReference type="InParanoid" id="V5I5I2"/>
<feature type="compositionally biased region" description="Pro residues" evidence="2">
    <location>
        <begin position="1227"/>
        <end position="1241"/>
    </location>
</feature>
<reference evidence="4" key="1">
    <citation type="journal article" date="2014" name="Genome Announc.">
        <title>Draft genome sequence of the formaldehyde-resistant fungus Byssochlamys spectabilis No. 5 (anamorph Paecilomyces variotii No. 5) (NBRC109023).</title>
        <authorList>
            <person name="Oka T."/>
            <person name="Ekino K."/>
            <person name="Fukuda K."/>
            <person name="Nomura Y."/>
        </authorList>
    </citation>
    <scope>NUCLEOTIDE SEQUENCE [LARGE SCALE GENOMIC DNA]</scope>
    <source>
        <strain evidence="4">No. 5 / NBRC 109023</strain>
    </source>
</reference>
<proteinExistence type="predicted"/>
<feature type="region of interest" description="Disordered" evidence="2">
    <location>
        <begin position="261"/>
        <end position="288"/>
    </location>
</feature>
<sequence>MPRPPRTTTRNYEDPPIRYPLYDLGHLPDPPDDWLLWNEDKRAFCGGRRVSRAKAKELADFHFWGINPGIEGRDSTERLMVALRKLMYYQSSQHRPPDYSEFLNMQRDAGPRLLDPNLVPQPLPISRFYSLLPRDARPMGTSQVDIDRLTDQQRLFPSAPRGSVTAGPSPGRLPMGSPCTGPLNTGSFSPLDLYNDPAAGLTADTDINMFLGTNIDDSMNLGDTGDLTAIEGLETNDIDFELSMGDTDIETILNQLVQSTQSRGATGHSRTSTQTHIATQGSELNRPPLGSPDITMADAGSIAGHHSISGNLTSPQMNIQHPTSQLNVGHPESSNWVANPFQTSTSYTTGAFRSGGMMNNNDMVTEEIQRTIMRIAYRDLERHATALPRGLYPQFTAANEQDLLQIQQRFYPAAGHIRLSNFDGSSFRMDPTGINYAYRGRGPVWRNNSCAVDCVIVAGRLLDAGCTNKDRERPDWESSLTVLERAFIQAININWDVLSREQSMDMRDRFWEIVVGHIPGMQVGVPSPPTSIWERSTKSFGQFKFSYTEEIIYCPCRRRGNTRATYSQCSVSPPFLPADQNGVQMETLVQRSFGPQRGVCRYCRQGMGIRKRTFQQLPLRMVVQLHNDARPRNHTANMTIEYLDGDGRDQKATYRWLGGIYRTTLGSYINGQGQQVDSYHFRVYWTDVERGEVDTNELRMYDGMENLGLIAGNIAPSHRDERVPERWWRGQSIPLLFYERVLNPEGEVLSAARDAITNMIDVKNNNGLILQQLCQWQPSNTPANPATPERTVFQPSDSQILSMPPRENVNMPASGSQQTYPTSLFDFTPNRQSQVIQQHQPVVPSSSGVEPSFGQQEPAGNVSNDPRYNVQSSESALEASLYRAQHAIRSPGVPSNQAGSSPSLPLIIEDNQALGPDTQEQTQNNMPSQDPFLTQYQEHDMPALPELESHLPENQPGDLELPSLEGGPEAEDANEEQQGSAPVGDQTATGEPIMASAEDIESLSRQLQEASERINAEYDQFHISMMHDVTPRTWRYAQEEGKQQYSAPVGELVDWIGMLQQYDLERMEEKWKYLEDIPEEHELWTGTQPSQSPNPLSLKRKVDDAPAEDLQYHDPRKKNRVGAASPVDGLPSTSEEGDGKPSSMASGNQPTLETTPEQTFESEIQLQDPKDSGVPSLLDVTVCGEGHIPSTSENVRRGQIANGIVSSSTLATEVPSAVKHTSAVIQMPPPVPPPPAPPAPPQEKSRQTLLMDRGEAGSDDSMSMEEIEIGDLDKLLDECELNKS</sequence>
<feature type="compositionally biased region" description="Polar residues" evidence="2">
    <location>
        <begin position="811"/>
        <end position="822"/>
    </location>
</feature>
<dbReference type="OrthoDB" id="5431239at2759"/>
<feature type="compositionally biased region" description="Polar residues" evidence="2">
    <location>
        <begin position="829"/>
        <end position="840"/>
    </location>
</feature>
<protein>
    <submittedName>
        <fullName evidence="3">Uncharacterized protein</fullName>
    </submittedName>
</protein>
<feature type="coiled-coil region" evidence="1">
    <location>
        <begin position="993"/>
        <end position="1020"/>
    </location>
</feature>
<feature type="region of interest" description="Disordered" evidence="2">
    <location>
        <begin position="947"/>
        <end position="988"/>
    </location>
</feature>
<feature type="compositionally biased region" description="Low complexity" evidence="2">
    <location>
        <begin position="841"/>
        <end position="852"/>
    </location>
</feature>
<gene>
    <name evidence="3" type="ORF">PVAR5_8060</name>
</gene>
<feature type="region of interest" description="Disordered" evidence="2">
    <location>
        <begin position="799"/>
        <end position="875"/>
    </location>
</feature>
<evidence type="ECO:0000256" key="2">
    <source>
        <dbReference type="SAM" id="MobiDB-lite"/>
    </source>
</evidence>
<evidence type="ECO:0000313" key="4">
    <source>
        <dbReference type="Proteomes" id="UP000018001"/>
    </source>
</evidence>
<feature type="compositionally biased region" description="Basic and acidic residues" evidence="2">
    <location>
        <begin position="1100"/>
        <end position="1114"/>
    </location>
</feature>
<evidence type="ECO:0000313" key="3">
    <source>
        <dbReference type="EMBL" id="GAD99345.1"/>
    </source>
</evidence>
<accession>V5I5I2</accession>
<evidence type="ECO:0000256" key="1">
    <source>
        <dbReference type="SAM" id="Coils"/>
    </source>
</evidence>
<organism evidence="3 4">
    <name type="scientific">Byssochlamys spectabilis (strain No. 5 / NBRC 109023)</name>
    <name type="common">Paecilomyces variotii</name>
    <dbReference type="NCBI Taxonomy" id="1356009"/>
    <lineage>
        <taxon>Eukaryota</taxon>
        <taxon>Fungi</taxon>
        <taxon>Dikarya</taxon>
        <taxon>Ascomycota</taxon>
        <taxon>Pezizomycotina</taxon>
        <taxon>Eurotiomycetes</taxon>
        <taxon>Eurotiomycetidae</taxon>
        <taxon>Eurotiales</taxon>
        <taxon>Thermoascaceae</taxon>
        <taxon>Paecilomyces</taxon>
    </lineage>
</organism>
<name>V5I5I2_BYSSN</name>
<feature type="compositionally biased region" description="Polar residues" evidence="2">
    <location>
        <begin position="261"/>
        <end position="283"/>
    </location>
</feature>
<keyword evidence="1" id="KW-0175">Coiled coil</keyword>
<feature type="region of interest" description="Disordered" evidence="2">
    <location>
        <begin position="1226"/>
        <end position="1264"/>
    </location>
</feature>
<feature type="region of interest" description="Disordered" evidence="2">
    <location>
        <begin position="1083"/>
        <end position="1174"/>
    </location>
</feature>
<dbReference type="HOGENOM" id="CLU_262809_0_0_1"/>
<dbReference type="eggNOG" id="ENOG502RPEM">
    <property type="taxonomic scope" value="Eukaryota"/>
</dbReference>